<evidence type="ECO:0000256" key="3">
    <source>
        <dbReference type="ARBA" id="ARBA00010617"/>
    </source>
</evidence>
<dbReference type="STRING" id="92696.A0A4R0R523"/>
<proteinExistence type="inferred from homology"/>
<dbReference type="Proteomes" id="UP000292702">
    <property type="component" value="Unassembled WGS sequence"/>
</dbReference>
<gene>
    <name evidence="10" type="primary">DIT2_15</name>
    <name evidence="10" type="ORF">EIP91_008791</name>
</gene>
<dbReference type="InterPro" id="IPR036396">
    <property type="entry name" value="Cyt_P450_sf"/>
</dbReference>
<protein>
    <submittedName>
        <fullName evidence="10">Cytochrome P450-dit2</fullName>
    </submittedName>
</protein>
<comment type="similarity">
    <text evidence="3">Belongs to the cytochrome P450 family.</text>
</comment>
<evidence type="ECO:0000313" key="10">
    <source>
        <dbReference type="EMBL" id="TCD61203.1"/>
    </source>
</evidence>
<evidence type="ECO:0000256" key="2">
    <source>
        <dbReference type="ARBA" id="ARBA00005179"/>
    </source>
</evidence>
<evidence type="ECO:0000256" key="8">
    <source>
        <dbReference type="ARBA" id="ARBA00023033"/>
    </source>
</evidence>
<dbReference type="PANTHER" id="PTHR24305:SF166">
    <property type="entry name" value="CYTOCHROME P450 12A4, MITOCHONDRIAL-RELATED"/>
    <property type="match status" value="1"/>
</dbReference>
<evidence type="ECO:0000256" key="6">
    <source>
        <dbReference type="ARBA" id="ARBA00023002"/>
    </source>
</evidence>
<sequence>MALLLTAIVAGGLGWLIWWAFRGYVVKSCLDHIPGPPRTSFLTGNFGDMMRRDCWKFVDHLLESYSTTFKIHGLLGDKTLYTIDPIAVQSVLVKDNLSYEETDEFIVGNGLVLGPGLIATLGDVHRKQRKILGPSFSNTNLRAIAPIIDQVVERLCSAIKAQVKTSPEPVDMLNWMSRGALEMLGKGGLGYSFDPLESPAHNPYGDAVKALLPTMFAFALHWLFVSWTPYLGTPQFRRWLLDMYPHRTAQKLRGISDLMWRNAVRIVDEKKAALEKGEGLDDDEGKDIMSVLLKANMNASAQDRLSDDQVIGQVNTFVLAGTDTTSNIMSRILDVLSIRQDMQDRLRSEVMKARAELGASELSFDTVMEMPLLDAVCKESFRLYPPVLAIDRVVQKDTVLPLANPINDVHGNPVYKIPLTKGTGVTFSIYGYHRSKDIWGEDALEWKPDRWLVPLPETARMFPGGTPFANLMNFALGHRSCIGYRYAELEMKITLFRLMESFKFSSAGVDIYWNASHVVFPSLTKDSPAGSMPLKVQFIKA</sequence>
<evidence type="ECO:0000313" key="11">
    <source>
        <dbReference type="Proteomes" id="UP000292702"/>
    </source>
</evidence>
<organism evidence="10 11">
    <name type="scientific">Steccherinum ochraceum</name>
    <dbReference type="NCBI Taxonomy" id="92696"/>
    <lineage>
        <taxon>Eukaryota</taxon>
        <taxon>Fungi</taxon>
        <taxon>Dikarya</taxon>
        <taxon>Basidiomycota</taxon>
        <taxon>Agaricomycotina</taxon>
        <taxon>Agaricomycetes</taxon>
        <taxon>Polyporales</taxon>
        <taxon>Steccherinaceae</taxon>
        <taxon>Steccherinum</taxon>
    </lineage>
</organism>
<dbReference type="Gene3D" id="1.10.630.10">
    <property type="entry name" value="Cytochrome P450"/>
    <property type="match status" value="1"/>
</dbReference>
<dbReference type="PANTHER" id="PTHR24305">
    <property type="entry name" value="CYTOCHROME P450"/>
    <property type="match status" value="1"/>
</dbReference>
<dbReference type="Pfam" id="PF00067">
    <property type="entry name" value="p450"/>
    <property type="match status" value="1"/>
</dbReference>
<keyword evidence="11" id="KW-1185">Reference proteome</keyword>
<dbReference type="EMBL" id="RWJN01000493">
    <property type="protein sequence ID" value="TCD61203.1"/>
    <property type="molecule type" value="Genomic_DNA"/>
</dbReference>
<dbReference type="PRINTS" id="PR00385">
    <property type="entry name" value="P450"/>
</dbReference>
<dbReference type="InterPro" id="IPR050121">
    <property type="entry name" value="Cytochrome_P450_monoxygenase"/>
</dbReference>
<evidence type="ECO:0000256" key="4">
    <source>
        <dbReference type="ARBA" id="ARBA00022617"/>
    </source>
</evidence>
<dbReference type="GO" id="GO:0016705">
    <property type="term" value="F:oxidoreductase activity, acting on paired donors, with incorporation or reduction of molecular oxygen"/>
    <property type="evidence" value="ECO:0007669"/>
    <property type="project" value="InterPro"/>
</dbReference>
<dbReference type="InterPro" id="IPR002401">
    <property type="entry name" value="Cyt_P450_E_grp-I"/>
</dbReference>
<dbReference type="GO" id="GO:0004497">
    <property type="term" value="F:monooxygenase activity"/>
    <property type="evidence" value="ECO:0007669"/>
    <property type="project" value="UniProtKB-KW"/>
</dbReference>
<dbReference type="InterPro" id="IPR001128">
    <property type="entry name" value="Cyt_P450"/>
</dbReference>
<feature type="binding site" description="axial binding residue" evidence="9">
    <location>
        <position position="481"/>
    </location>
    <ligand>
        <name>heme</name>
        <dbReference type="ChEBI" id="CHEBI:30413"/>
    </ligand>
    <ligandPart>
        <name>Fe</name>
        <dbReference type="ChEBI" id="CHEBI:18248"/>
    </ligandPart>
</feature>
<comment type="caution">
    <text evidence="10">The sequence shown here is derived from an EMBL/GenBank/DDBJ whole genome shotgun (WGS) entry which is preliminary data.</text>
</comment>
<evidence type="ECO:0000256" key="7">
    <source>
        <dbReference type="ARBA" id="ARBA00023004"/>
    </source>
</evidence>
<keyword evidence="7 9" id="KW-0408">Iron</keyword>
<dbReference type="GO" id="GO:0005506">
    <property type="term" value="F:iron ion binding"/>
    <property type="evidence" value="ECO:0007669"/>
    <property type="project" value="InterPro"/>
</dbReference>
<dbReference type="PRINTS" id="PR00463">
    <property type="entry name" value="EP450I"/>
</dbReference>
<dbReference type="AlphaFoldDB" id="A0A4R0R523"/>
<dbReference type="SUPFAM" id="SSF48264">
    <property type="entry name" value="Cytochrome P450"/>
    <property type="match status" value="1"/>
</dbReference>
<name>A0A4R0R523_9APHY</name>
<evidence type="ECO:0000256" key="1">
    <source>
        <dbReference type="ARBA" id="ARBA00001971"/>
    </source>
</evidence>
<dbReference type="OrthoDB" id="1470350at2759"/>
<evidence type="ECO:0000256" key="9">
    <source>
        <dbReference type="PIRSR" id="PIRSR602401-1"/>
    </source>
</evidence>
<reference evidence="10 11" key="1">
    <citation type="submission" date="2018-11" db="EMBL/GenBank/DDBJ databases">
        <title>Genome assembly of Steccherinum ochraceum LE-BIN_3174, the white-rot fungus of the Steccherinaceae family (The Residual Polyporoid clade, Polyporales, Basidiomycota).</title>
        <authorList>
            <person name="Fedorova T.V."/>
            <person name="Glazunova O.A."/>
            <person name="Landesman E.O."/>
            <person name="Moiseenko K.V."/>
            <person name="Psurtseva N.V."/>
            <person name="Savinova O.S."/>
            <person name="Shakhova N.V."/>
            <person name="Tyazhelova T.V."/>
            <person name="Vasina D.V."/>
        </authorList>
    </citation>
    <scope>NUCLEOTIDE SEQUENCE [LARGE SCALE GENOMIC DNA]</scope>
    <source>
        <strain evidence="10 11">LE-BIN_3174</strain>
    </source>
</reference>
<keyword evidence="8" id="KW-0503">Monooxygenase</keyword>
<keyword evidence="6" id="KW-0560">Oxidoreductase</keyword>
<evidence type="ECO:0000256" key="5">
    <source>
        <dbReference type="ARBA" id="ARBA00022723"/>
    </source>
</evidence>
<keyword evidence="4 9" id="KW-0349">Heme</keyword>
<accession>A0A4R0R523</accession>
<dbReference type="GO" id="GO:0020037">
    <property type="term" value="F:heme binding"/>
    <property type="evidence" value="ECO:0007669"/>
    <property type="project" value="InterPro"/>
</dbReference>
<comment type="pathway">
    <text evidence="2">Secondary metabolite biosynthesis.</text>
</comment>
<comment type="cofactor">
    <cofactor evidence="1 9">
        <name>heme</name>
        <dbReference type="ChEBI" id="CHEBI:30413"/>
    </cofactor>
</comment>
<keyword evidence="5 9" id="KW-0479">Metal-binding</keyword>